<evidence type="ECO:0000313" key="4">
    <source>
        <dbReference type="EMBL" id="MEA5258795.1"/>
    </source>
</evidence>
<sequence length="791" mass="88731">MNNKTFIYSSKPWKISSFTGMLFFTIICLILFLSSCSVTRKIPAGESLYVGAKIKIQKDSVINKKEAKTVQTQLEAFVKPKPNATILGFPYKVWLYYLFGEPKSEKGFKSFFRKKFGEPPVLASKSVIGANAKQIGLLLNNQGYFRSSAFGALTEKDRKATAEYTVSLHERYIVDTVVFSVKDSSVFSKAFVATKARSMIKTGMPYQFDVITAERERIDRVLKRRGFYYFRPDFIIIKADSSFATHKVNLTFEIKPSTSQVARKLYSIREVHVLSDYGESTTADTLKNQETNFDGIKVFDRTASFKPKIFADAIGFRRGVKYSSNVQDVSLSRLINLNGNFKFVKNTFELVPRSDSALLDVFYYLTPIKAKSVVVDLNGTTKSNNYTGSNISISWVNKNAFKGAELLKVTANAGIEFQVGGASSTLGALNTTRFSIESNLTLPRFTIPFVTINPTKNQSLPKTSINVGYEQLKRGGLYDLTSLRTSLTYAWKQSTAIEHAFTPILVNLVKAFNFSEDFALEYFRNPILYEEILDNKIIISTAYTFSYMPQNKANSTHNFSFTGGVEVAGNLASLLSKLTSGDGSSTTLFGVTYPQYAKFDADFRYSYRINQSLRIANRFLVGYGLPYGNSYFLPTVKQYVAGGNNSIRAFPARTIGPGSYLRTGSLLEQTIGGQSGDIKLEFNTELRAKFNQYIHGAIFIDAGNVWMQNDADIYGADAVFGKDFYKQVAIGTGIGLRLDFNYLVLRFDLATPVRKPYLPENERWVLKDFNLGSSDWRKENLVLNIAIGYPF</sequence>
<dbReference type="Pfam" id="PF01103">
    <property type="entry name" value="Omp85"/>
    <property type="match status" value="1"/>
</dbReference>
<comment type="subcellular location">
    <subcellularLocation>
        <location evidence="1">Membrane</location>
    </subcellularLocation>
</comment>
<dbReference type="RefSeq" id="WP_323250130.1">
    <property type="nucleotide sequence ID" value="NZ_JAYFUL010000020.1"/>
</dbReference>
<dbReference type="Proteomes" id="UP001304671">
    <property type="component" value="Unassembled WGS sequence"/>
</dbReference>
<evidence type="ECO:0000259" key="3">
    <source>
        <dbReference type="Pfam" id="PF01103"/>
    </source>
</evidence>
<reference evidence="4 5" key="1">
    <citation type="submission" date="2023-12" db="EMBL/GenBank/DDBJ databases">
        <title>Novel species of the genus Arcicella isolated from rivers.</title>
        <authorList>
            <person name="Lu H."/>
        </authorList>
    </citation>
    <scope>NUCLEOTIDE SEQUENCE [LARGE SCALE GENOMIC DNA]</scope>
    <source>
        <strain evidence="4 5">LMG 21963</strain>
    </source>
</reference>
<accession>A0ABU5QP03</accession>
<dbReference type="Gene3D" id="2.40.160.50">
    <property type="entry name" value="membrane protein fhac: a member of the omp85/tpsb transporter family"/>
    <property type="match status" value="1"/>
</dbReference>
<evidence type="ECO:0000256" key="2">
    <source>
        <dbReference type="ARBA" id="ARBA00023136"/>
    </source>
</evidence>
<dbReference type="InterPro" id="IPR000184">
    <property type="entry name" value="Bac_surfAg_D15"/>
</dbReference>
<feature type="domain" description="Bacterial surface antigen (D15)" evidence="3">
    <location>
        <begin position="543"/>
        <end position="763"/>
    </location>
</feature>
<gene>
    <name evidence="4" type="ORF">VB264_13445</name>
</gene>
<evidence type="ECO:0000256" key="1">
    <source>
        <dbReference type="ARBA" id="ARBA00004370"/>
    </source>
</evidence>
<keyword evidence="5" id="KW-1185">Reference proteome</keyword>
<evidence type="ECO:0000313" key="5">
    <source>
        <dbReference type="Proteomes" id="UP001304671"/>
    </source>
</evidence>
<protein>
    <submittedName>
        <fullName evidence="4">BamA/TamA family outer membrane protein</fullName>
    </submittedName>
</protein>
<keyword evidence="2" id="KW-0472">Membrane</keyword>
<organism evidence="4 5">
    <name type="scientific">Arcicella aquatica</name>
    <dbReference type="NCBI Taxonomy" id="217141"/>
    <lineage>
        <taxon>Bacteria</taxon>
        <taxon>Pseudomonadati</taxon>
        <taxon>Bacteroidota</taxon>
        <taxon>Cytophagia</taxon>
        <taxon>Cytophagales</taxon>
        <taxon>Flectobacillaceae</taxon>
        <taxon>Arcicella</taxon>
    </lineage>
</organism>
<dbReference type="EMBL" id="JAYFUL010000020">
    <property type="protein sequence ID" value="MEA5258795.1"/>
    <property type="molecule type" value="Genomic_DNA"/>
</dbReference>
<name>A0ABU5QP03_9BACT</name>
<comment type="caution">
    <text evidence="4">The sequence shown here is derived from an EMBL/GenBank/DDBJ whole genome shotgun (WGS) entry which is preliminary data.</text>
</comment>
<proteinExistence type="predicted"/>